<organism evidence="2 3">
    <name type="scientific">Mycobacterium tuberculosis</name>
    <dbReference type="NCBI Taxonomy" id="1773"/>
    <lineage>
        <taxon>Bacteria</taxon>
        <taxon>Bacillati</taxon>
        <taxon>Actinomycetota</taxon>
        <taxon>Actinomycetes</taxon>
        <taxon>Mycobacteriales</taxon>
        <taxon>Mycobacteriaceae</taxon>
        <taxon>Mycobacterium</taxon>
        <taxon>Mycobacterium tuberculosis complex</taxon>
    </lineage>
</organism>
<dbReference type="EMBL" id="CSBK01000425">
    <property type="protein sequence ID" value="COX38524.1"/>
    <property type="molecule type" value="Genomic_DNA"/>
</dbReference>
<comment type="caution">
    <text evidence="2">The sequence shown here is derived from an EMBL/GenBank/DDBJ whole genome shotgun (WGS) entry which is preliminary data.</text>
</comment>
<evidence type="ECO:0000256" key="1">
    <source>
        <dbReference type="SAM" id="MobiDB-lite"/>
    </source>
</evidence>
<dbReference type="Proteomes" id="UP000039021">
    <property type="component" value="Unassembled WGS sequence"/>
</dbReference>
<sequence>MVATLSNEPRSAKARPAAKSTSRLASALSIDTRSMMTGLPSRNRSPMVRASL</sequence>
<reference evidence="3" key="1">
    <citation type="submission" date="2015-03" db="EMBL/GenBank/DDBJ databases">
        <authorList>
            <consortium name="Pathogen Informatics"/>
        </authorList>
    </citation>
    <scope>NUCLEOTIDE SEQUENCE [LARGE SCALE GENOMIC DNA]</scope>
    <source>
        <strain evidence="3">N09902308</strain>
    </source>
</reference>
<gene>
    <name evidence="2" type="ORF">ERS007739_01202</name>
</gene>
<proteinExistence type="predicted"/>
<name>A0A916L9J9_MYCTX</name>
<evidence type="ECO:0000313" key="2">
    <source>
        <dbReference type="EMBL" id="COX38524.1"/>
    </source>
</evidence>
<feature type="compositionally biased region" description="Polar residues" evidence="1">
    <location>
        <begin position="19"/>
        <end position="44"/>
    </location>
</feature>
<dbReference type="AlphaFoldDB" id="A0A916L9J9"/>
<accession>A0A916L9J9</accession>
<protein>
    <submittedName>
        <fullName evidence="2">Uncharacterized protein</fullName>
    </submittedName>
</protein>
<feature type="region of interest" description="Disordered" evidence="1">
    <location>
        <begin position="1"/>
        <end position="52"/>
    </location>
</feature>
<evidence type="ECO:0000313" key="3">
    <source>
        <dbReference type="Proteomes" id="UP000039021"/>
    </source>
</evidence>